<evidence type="ECO:0000256" key="5">
    <source>
        <dbReference type="ARBA" id="ARBA00023136"/>
    </source>
</evidence>
<keyword evidence="4 6" id="KW-1133">Transmembrane helix</keyword>
<keyword evidence="2" id="KW-1003">Cell membrane</keyword>
<evidence type="ECO:0000313" key="9">
    <source>
        <dbReference type="Proteomes" id="UP001238179"/>
    </source>
</evidence>
<keyword evidence="5 6" id="KW-0472">Membrane</keyword>
<organism evidence="8 9">
    <name type="scientific">Mesoterricola silvestris</name>
    <dbReference type="NCBI Taxonomy" id="2927979"/>
    <lineage>
        <taxon>Bacteria</taxon>
        <taxon>Pseudomonadati</taxon>
        <taxon>Acidobacteriota</taxon>
        <taxon>Holophagae</taxon>
        <taxon>Holophagales</taxon>
        <taxon>Holophagaceae</taxon>
        <taxon>Mesoterricola</taxon>
    </lineage>
</organism>
<feature type="transmembrane region" description="Helical" evidence="6">
    <location>
        <begin position="322"/>
        <end position="344"/>
    </location>
</feature>
<dbReference type="RefSeq" id="WP_316413142.1">
    <property type="nucleotide sequence ID" value="NZ_AP027080.1"/>
</dbReference>
<gene>
    <name evidence="8" type="ORF">METEAL_36400</name>
</gene>
<dbReference type="CDD" id="cd18774">
    <property type="entry name" value="PDC2_HK_sensor"/>
    <property type="match status" value="1"/>
</dbReference>
<evidence type="ECO:0000259" key="7">
    <source>
        <dbReference type="Pfam" id="PF02743"/>
    </source>
</evidence>
<dbReference type="AlphaFoldDB" id="A0AA48KAB9"/>
<feature type="transmembrane region" description="Helical" evidence="6">
    <location>
        <begin position="296"/>
        <end position="315"/>
    </location>
</feature>
<dbReference type="EMBL" id="AP027080">
    <property type="protein sequence ID" value="BDU74466.1"/>
    <property type="molecule type" value="Genomic_DNA"/>
</dbReference>
<feature type="transmembrane region" description="Helical" evidence="6">
    <location>
        <begin position="591"/>
        <end position="611"/>
    </location>
</feature>
<feature type="transmembrane region" description="Helical" evidence="6">
    <location>
        <begin position="665"/>
        <end position="686"/>
    </location>
</feature>
<feature type="transmembrane region" description="Helical" evidence="6">
    <location>
        <begin position="561"/>
        <end position="579"/>
    </location>
</feature>
<dbReference type="GO" id="GO:0005886">
    <property type="term" value="C:plasma membrane"/>
    <property type="evidence" value="ECO:0007669"/>
    <property type="project" value="UniProtKB-SubCell"/>
</dbReference>
<dbReference type="Proteomes" id="UP001238179">
    <property type="component" value="Chromosome"/>
</dbReference>
<feature type="domain" description="Cache" evidence="7">
    <location>
        <begin position="121"/>
        <end position="275"/>
    </location>
</feature>
<keyword evidence="3 6" id="KW-0812">Transmembrane</keyword>
<dbReference type="InterPro" id="IPR033479">
    <property type="entry name" value="dCache_1"/>
</dbReference>
<keyword evidence="9" id="KW-1185">Reference proteome</keyword>
<dbReference type="KEGG" id="msil:METEAL_36400"/>
<evidence type="ECO:0000256" key="6">
    <source>
        <dbReference type="SAM" id="Phobius"/>
    </source>
</evidence>
<evidence type="ECO:0000256" key="1">
    <source>
        <dbReference type="ARBA" id="ARBA00004651"/>
    </source>
</evidence>
<name>A0AA48KAB9_9BACT</name>
<proteinExistence type="predicted"/>
<feature type="transmembrane region" description="Helical" evidence="6">
    <location>
        <begin position="631"/>
        <end position="653"/>
    </location>
</feature>
<evidence type="ECO:0000256" key="3">
    <source>
        <dbReference type="ARBA" id="ARBA00022692"/>
    </source>
</evidence>
<protein>
    <recommendedName>
        <fullName evidence="7">Cache domain-containing protein</fullName>
    </recommendedName>
</protein>
<comment type="subcellular location">
    <subcellularLocation>
        <location evidence="1">Cell membrane</location>
        <topology evidence="1">Multi-pass membrane protein</topology>
    </subcellularLocation>
</comment>
<reference evidence="9" key="1">
    <citation type="journal article" date="2023" name="Int. J. Syst. Evol. Microbiol.">
        <title>Mesoterricola silvestris gen. nov., sp. nov., Mesoterricola sediminis sp. nov., Geothrix oryzae sp. nov., Geothrix edaphica sp. nov., Geothrix rubra sp. nov., and Geothrix limicola sp. nov., six novel members of Acidobacteriota isolated from soils.</title>
        <authorList>
            <person name="Itoh H."/>
            <person name="Sugisawa Y."/>
            <person name="Mise K."/>
            <person name="Xu Z."/>
            <person name="Kuniyasu M."/>
            <person name="Ushijima N."/>
            <person name="Kawano K."/>
            <person name="Kobayashi E."/>
            <person name="Shiratori Y."/>
            <person name="Masuda Y."/>
            <person name="Senoo K."/>
        </authorList>
    </citation>
    <scope>NUCLEOTIDE SEQUENCE [LARGE SCALE GENOMIC DNA]</scope>
    <source>
        <strain evidence="9">W79</strain>
    </source>
</reference>
<sequence>MLFSLGGLLVAALGLFIRERREARASALAACRTQAGISARQIDRRLRSMEGLAHGIALDLEAGKLPVAGIQARLAKDLGEAPSEAFRMGVLFQPYAAGKDQRLMAPFVERRNPGVHAYDFLADGDYTTKDWYQADLKTSGWNAPYRHPSSGDLVVPYSEPVRLPGATDVSGVVGIEISLKDFQPLVAAMGPDSSGYAFLLSAQGVYLADPIQARVREAQTIEGVGRAMGDPGRLRLAQAAAHHRADQVESISGPGGKPTWVILEPIQASGWSLGIVVLLDQLRYDLPDMNLQVMKLVSLTLLVSLTALFLALGLPSAHTPRLWSFALGASCLMAVGTVSLWHFAYTLRRGTREQEIKVTSQAGLRNVVERYRKIASGLDKVDSIFVPTGVFIQKMEMVSGNMMKISGQVWQKYPEGFPKERQGISFPEASACDFGPTASEMVGSTRVDHFPFRGTFAMPAGSNVNYPFDRTQVRLRIWNRKIYGNIILVPDLDSYTILAPASLPGIDNSLTLSGWSLGESHFSFLIQSYNTSFGLPDKTGQQDSPELMYSVSLKRNFTNPFIATFLPIFVVAGMLFGLMATTTVLKERVSAFGYSVMNVLRTLTSLFFPVVLSQVNLRNHVPSEGLLIVEYYYFAIYGMLLLATANSMAVALWDKGFHRTGDNLIPKLLFLPSLSAVFYAISTLYLW</sequence>
<dbReference type="Pfam" id="PF02743">
    <property type="entry name" value="dCache_1"/>
    <property type="match status" value="1"/>
</dbReference>
<evidence type="ECO:0000256" key="4">
    <source>
        <dbReference type="ARBA" id="ARBA00022989"/>
    </source>
</evidence>
<evidence type="ECO:0000256" key="2">
    <source>
        <dbReference type="ARBA" id="ARBA00022475"/>
    </source>
</evidence>
<dbReference type="Gene3D" id="3.30.450.20">
    <property type="entry name" value="PAS domain"/>
    <property type="match status" value="2"/>
</dbReference>
<dbReference type="CDD" id="cd12913">
    <property type="entry name" value="PDC1_MCP_like"/>
    <property type="match status" value="1"/>
</dbReference>
<accession>A0AA48KAB9</accession>
<evidence type="ECO:0000313" key="8">
    <source>
        <dbReference type="EMBL" id="BDU74466.1"/>
    </source>
</evidence>